<evidence type="ECO:0000313" key="1">
    <source>
        <dbReference type="EMBL" id="KAG8508700.1"/>
    </source>
</evidence>
<organism evidence="1 2">
    <name type="scientific">Galemys pyrenaicus</name>
    <name type="common">Iberian desman</name>
    <name type="synonym">Pyrenean desman</name>
    <dbReference type="NCBI Taxonomy" id="202257"/>
    <lineage>
        <taxon>Eukaryota</taxon>
        <taxon>Metazoa</taxon>
        <taxon>Chordata</taxon>
        <taxon>Craniata</taxon>
        <taxon>Vertebrata</taxon>
        <taxon>Euteleostomi</taxon>
        <taxon>Mammalia</taxon>
        <taxon>Eutheria</taxon>
        <taxon>Laurasiatheria</taxon>
        <taxon>Eulipotyphla</taxon>
        <taxon>Talpidae</taxon>
        <taxon>Galemys</taxon>
    </lineage>
</organism>
<proteinExistence type="predicted"/>
<protein>
    <submittedName>
        <fullName evidence="1">Uncharacterized protein</fullName>
    </submittedName>
</protein>
<accession>A0A8J6DI82</accession>
<evidence type="ECO:0000313" key="2">
    <source>
        <dbReference type="Proteomes" id="UP000700334"/>
    </source>
</evidence>
<keyword evidence="2" id="KW-1185">Reference proteome</keyword>
<gene>
    <name evidence="1" type="ORF">J0S82_006660</name>
</gene>
<dbReference type="AlphaFoldDB" id="A0A8J6DI82"/>
<sequence length="149" mass="17166">IAQNNDKVKLQKKLNPTLSSKMINLLHWEIVGAWCNNYKFVRESRGHVSLKNLLLLRDGSCNFCLDAVYLLNQNCSHGRKEERNTVTRVKWWQVAERVGFVCTFMLEKPGYLRNKGRVCSFPVSCLQLYTPITGRQHVVPQMPNESTGI</sequence>
<name>A0A8J6DI82_GALPY</name>
<comment type="caution">
    <text evidence="1">The sequence shown here is derived from an EMBL/GenBank/DDBJ whole genome shotgun (WGS) entry which is preliminary data.</text>
</comment>
<reference evidence="1" key="1">
    <citation type="journal article" date="2021" name="Evol. Appl.">
        <title>The genome of the Pyrenean desman and the effects of bottlenecks and inbreeding on the genomic landscape of an endangered species.</title>
        <authorList>
            <person name="Escoda L."/>
            <person name="Castresana J."/>
        </authorList>
    </citation>
    <scope>NUCLEOTIDE SEQUENCE</scope>
    <source>
        <strain evidence="1">IBE-C5619</strain>
    </source>
</reference>
<dbReference type="Proteomes" id="UP000700334">
    <property type="component" value="Unassembled WGS sequence"/>
</dbReference>
<dbReference type="EMBL" id="JAGFMF010012007">
    <property type="protein sequence ID" value="KAG8508700.1"/>
    <property type="molecule type" value="Genomic_DNA"/>
</dbReference>
<feature type="non-terminal residue" evidence="1">
    <location>
        <position position="1"/>
    </location>
</feature>
<feature type="non-terminal residue" evidence="1">
    <location>
        <position position="149"/>
    </location>
</feature>